<keyword evidence="5" id="KW-1185">Reference proteome</keyword>
<accession>A0A2P5DL83</accession>
<proteinExistence type="predicted"/>
<keyword evidence="2" id="KW-1133">Transmembrane helix</keyword>
<evidence type="ECO:0000256" key="1">
    <source>
        <dbReference type="SAM" id="MobiDB-lite"/>
    </source>
</evidence>
<reference evidence="5" key="1">
    <citation type="submission" date="2016-06" db="EMBL/GenBank/DDBJ databases">
        <title>Parallel loss of symbiosis genes in relatives of nitrogen-fixing non-legume Parasponia.</title>
        <authorList>
            <person name="Van Velzen R."/>
            <person name="Holmer R."/>
            <person name="Bu F."/>
            <person name="Rutten L."/>
            <person name="Van Zeijl A."/>
            <person name="Liu W."/>
            <person name="Santuari L."/>
            <person name="Cao Q."/>
            <person name="Sharma T."/>
            <person name="Shen D."/>
            <person name="Roswanjaya Y."/>
            <person name="Wardhani T."/>
            <person name="Kalhor M.S."/>
            <person name="Jansen J."/>
            <person name="Van den Hoogen J."/>
            <person name="Gungor B."/>
            <person name="Hartog M."/>
            <person name="Hontelez J."/>
            <person name="Verver J."/>
            <person name="Yang W.-C."/>
            <person name="Schijlen E."/>
            <person name="Repin R."/>
            <person name="Schilthuizen M."/>
            <person name="Schranz E."/>
            <person name="Heidstra R."/>
            <person name="Miyata K."/>
            <person name="Fedorova E."/>
            <person name="Kohlen W."/>
            <person name="Bisseling T."/>
            <person name="Smit S."/>
            <person name="Geurts R."/>
        </authorList>
    </citation>
    <scope>NUCLEOTIDE SEQUENCE [LARGE SCALE GENOMIC DNA]</scope>
    <source>
        <strain evidence="5">cv. RG33-2</strain>
    </source>
</reference>
<feature type="compositionally biased region" description="Low complexity" evidence="1">
    <location>
        <begin position="54"/>
        <end position="69"/>
    </location>
</feature>
<evidence type="ECO:0000313" key="5">
    <source>
        <dbReference type="Proteomes" id="UP000237000"/>
    </source>
</evidence>
<sequence>MGFFINCSNPKIPNHSQPKSLLLLLSVFVFVVPLFLQHPIMVNTRSGKKSKVLSSPKGKGKASSSSPPAKKQKSVVLPISEKSKPLSSEKVTDPEVLPTQGEETVPVATKENTEAAMTPVVTQLSSLEEISSQSIAVTPVATQPEKEPSDTNVTTPVATSLATPADHPSKKSSGQSSKQPAKTPKKATAAEKAKGVSIFTTPTPSYNIRNAFTPWYYTKNIAESMNVYGQCQFIPERNINPKTFLSIGVLNAIEDQEWNNTVFKNKGFMSRVVQEFYANITDGFDEPGSITYHKIFVRNHIYDFSPQIISDFLGVPLKPHDESDKEYDEDMVATELLGTKRTWPKEDVLQVTDLTLKYRGLHRIAMHNWRPTTHYPTIHFDSAVFLYDVGTGVPVNLGQLIFEQICELRNLKHPKKRLIFPSLIYGILSKQKTLMYDSEFLTAIPSNIVFKLKDKDPTEGELEATADVGTQGPAVAVPDVTTSADQAARLTRIEKLVAAIAKKLDVDMEDV</sequence>
<dbReference type="InParanoid" id="A0A2P5DL83"/>
<feature type="domain" description="Putative plant transposon protein" evidence="3">
    <location>
        <begin position="257"/>
        <end position="430"/>
    </location>
</feature>
<comment type="caution">
    <text evidence="4">The sequence shown here is derived from an EMBL/GenBank/DDBJ whole genome shotgun (WGS) entry which is preliminary data.</text>
</comment>
<keyword evidence="2" id="KW-0472">Membrane</keyword>
<feature type="transmembrane region" description="Helical" evidence="2">
    <location>
        <begin position="21"/>
        <end position="41"/>
    </location>
</feature>
<protein>
    <recommendedName>
        <fullName evidence="3">Putative plant transposon protein domain-containing protein</fullName>
    </recommendedName>
</protein>
<feature type="region of interest" description="Disordered" evidence="1">
    <location>
        <begin position="47"/>
        <end position="116"/>
    </location>
</feature>
<dbReference type="EMBL" id="JXTC01000263">
    <property type="protein sequence ID" value="PON74025.1"/>
    <property type="molecule type" value="Genomic_DNA"/>
</dbReference>
<evidence type="ECO:0000313" key="4">
    <source>
        <dbReference type="EMBL" id="PON74025.1"/>
    </source>
</evidence>
<evidence type="ECO:0000259" key="3">
    <source>
        <dbReference type="Pfam" id="PF20167"/>
    </source>
</evidence>
<keyword evidence="2" id="KW-0812">Transmembrane</keyword>
<dbReference type="OrthoDB" id="1425037at2759"/>
<evidence type="ECO:0000256" key="2">
    <source>
        <dbReference type="SAM" id="Phobius"/>
    </source>
</evidence>
<feature type="region of interest" description="Disordered" evidence="1">
    <location>
        <begin position="138"/>
        <end position="194"/>
    </location>
</feature>
<dbReference type="Proteomes" id="UP000237000">
    <property type="component" value="Unassembled WGS sequence"/>
</dbReference>
<dbReference type="InterPro" id="IPR046796">
    <property type="entry name" value="Transposase_32_dom"/>
</dbReference>
<dbReference type="Pfam" id="PF20167">
    <property type="entry name" value="Transposase_32"/>
    <property type="match status" value="1"/>
</dbReference>
<feature type="compositionally biased region" description="Low complexity" evidence="1">
    <location>
        <begin position="171"/>
        <end position="182"/>
    </location>
</feature>
<name>A0A2P5DL83_TREOI</name>
<gene>
    <name evidence="4" type="ORF">TorRG33x02_248020</name>
</gene>
<organism evidence="4 5">
    <name type="scientific">Trema orientale</name>
    <name type="common">Charcoal tree</name>
    <name type="synonym">Celtis orientalis</name>
    <dbReference type="NCBI Taxonomy" id="63057"/>
    <lineage>
        <taxon>Eukaryota</taxon>
        <taxon>Viridiplantae</taxon>
        <taxon>Streptophyta</taxon>
        <taxon>Embryophyta</taxon>
        <taxon>Tracheophyta</taxon>
        <taxon>Spermatophyta</taxon>
        <taxon>Magnoliopsida</taxon>
        <taxon>eudicotyledons</taxon>
        <taxon>Gunneridae</taxon>
        <taxon>Pentapetalae</taxon>
        <taxon>rosids</taxon>
        <taxon>fabids</taxon>
        <taxon>Rosales</taxon>
        <taxon>Cannabaceae</taxon>
        <taxon>Trema</taxon>
    </lineage>
</organism>
<dbReference type="AlphaFoldDB" id="A0A2P5DL83"/>
<feature type="compositionally biased region" description="Polar residues" evidence="1">
    <location>
        <begin position="150"/>
        <end position="162"/>
    </location>
</feature>